<evidence type="ECO:0000259" key="1">
    <source>
        <dbReference type="Pfam" id="PF01526"/>
    </source>
</evidence>
<reference evidence="3" key="1">
    <citation type="journal article" date="2019" name="Int. J. Syst. Evol. Microbiol.">
        <title>The Global Catalogue of Microorganisms (GCM) 10K type strain sequencing project: providing services to taxonomists for standard genome sequencing and annotation.</title>
        <authorList>
            <consortium name="The Broad Institute Genomics Platform"/>
            <consortium name="The Broad Institute Genome Sequencing Center for Infectious Disease"/>
            <person name="Wu L."/>
            <person name="Ma J."/>
        </authorList>
    </citation>
    <scope>NUCLEOTIDE SEQUENCE [LARGE SCALE GENOMIC DNA]</scope>
    <source>
        <strain evidence="3">JCM 15478</strain>
    </source>
</reference>
<dbReference type="InterPro" id="IPR002513">
    <property type="entry name" value="Tn3_Tnp_DDE_dom"/>
</dbReference>
<organism evidence="2 3">
    <name type="scientific">Streptomyces albiaxialis</name>
    <dbReference type="NCBI Taxonomy" id="329523"/>
    <lineage>
        <taxon>Bacteria</taxon>
        <taxon>Bacillati</taxon>
        <taxon>Actinomycetota</taxon>
        <taxon>Actinomycetes</taxon>
        <taxon>Kitasatosporales</taxon>
        <taxon>Streptomycetaceae</taxon>
        <taxon>Streptomyces</taxon>
    </lineage>
</organism>
<dbReference type="RefSeq" id="WP_344525660.1">
    <property type="nucleotide sequence ID" value="NZ_BAAAPE010000005.1"/>
</dbReference>
<accession>A0ABP5H8E1</accession>
<dbReference type="Proteomes" id="UP001500016">
    <property type="component" value="Unassembled WGS sequence"/>
</dbReference>
<sequence>MLLGSPLQALEELGRAVPTAFACGYLASPDLRREIHGGLQAVEKWNSANTVLHYGKDGALTARARSAPRRRCPR</sequence>
<gene>
    <name evidence="2" type="ORF">GCM10009801_16680</name>
</gene>
<keyword evidence="3" id="KW-1185">Reference proteome</keyword>
<evidence type="ECO:0000313" key="3">
    <source>
        <dbReference type="Proteomes" id="UP001500016"/>
    </source>
</evidence>
<dbReference type="EMBL" id="BAAAPE010000005">
    <property type="protein sequence ID" value="GAA2068439.1"/>
    <property type="molecule type" value="Genomic_DNA"/>
</dbReference>
<dbReference type="Pfam" id="PF01526">
    <property type="entry name" value="DDE_Tnp_Tn3"/>
    <property type="match status" value="1"/>
</dbReference>
<name>A0ABP5H8E1_9ACTN</name>
<proteinExistence type="predicted"/>
<comment type="caution">
    <text evidence="2">The sequence shown here is derived from an EMBL/GenBank/DDBJ whole genome shotgun (WGS) entry which is preliminary data.</text>
</comment>
<protein>
    <recommendedName>
        <fullName evidence="1">Tn3 transposase DDE domain-containing protein</fullName>
    </recommendedName>
</protein>
<evidence type="ECO:0000313" key="2">
    <source>
        <dbReference type="EMBL" id="GAA2068439.1"/>
    </source>
</evidence>
<feature type="domain" description="Tn3 transposase DDE" evidence="1">
    <location>
        <begin position="8"/>
        <end position="66"/>
    </location>
</feature>